<dbReference type="Pfam" id="PF07331">
    <property type="entry name" value="TctB"/>
    <property type="match status" value="1"/>
</dbReference>
<keyword evidence="1" id="KW-0812">Transmembrane</keyword>
<protein>
    <submittedName>
        <fullName evidence="3">Tripartite tricarboxylate transporter TctB family protein</fullName>
    </submittedName>
</protein>
<keyword evidence="4" id="KW-1185">Reference proteome</keyword>
<evidence type="ECO:0000313" key="3">
    <source>
        <dbReference type="EMBL" id="SHH18100.1"/>
    </source>
</evidence>
<dbReference type="EMBL" id="FQWM01000003">
    <property type="protein sequence ID" value="SHH18100.1"/>
    <property type="molecule type" value="Genomic_DNA"/>
</dbReference>
<dbReference type="AlphaFoldDB" id="A0A1M5QWH7"/>
<name>A0A1M5QWH7_9RHOB</name>
<reference evidence="4" key="1">
    <citation type="submission" date="2016-11" db="EMBL/GenBank/DDBJ databases">
        <authorList>
            <person name="Varghese N."/>
            <person name="Submissions S."/>
        </authorList>
    </citation>
    <scope>NUCLEOTIDE SEQUENCE [LARGE SCALE GENOMIC DNA]</scope>
    <source>
        <strain evidence="4">DSM 28223</strain>
    </source>
</reference>
<feature type="transmembrane region" description="Helical" evidence="1">
    <location>
        <begin position="12"/>
        <end position="31"/>
    </location>
</feature>
<feature type="transmembrane region" description="Helical" evidence="1">
    <location>
        <begin position="88"/>
        <end position="121"/>
    </location>
</feature>
<evidence type="ECO:0000259" key="2">
    <source>
        <dbReference type="Pfam" id="PF07331"/>
    </source>
</evidence>
<sequence>MTNHALDRISGLVLCGLGLFVVFGAWSMPRFEAQGASIYQAPGLTPALLGAALALCGALLAFRKARADGKSHSYWDAIAGTPQNRKRALAALALTLSYGAVLFGNVPFLLATFLFVFGFVITFEHWLRPEERAPRHIGKTIGIASLLGISTAFLCQYLFQTLFLVQLP</sequence>
<feature type="transmembrane region" description="Helical" evidence="1">
    <location>
        <begin position="141"/>
        <end position="165"/>
    </location>
</feature>
<proteinExistence type="predicted"/>
<keyword evidence="1" id="KW-0472">Membrane</keyword>
<dbReference type="Proteomes" id="UP000184211">
    <property type="component" value="Unassembled WGS sequence"/>
</dbReference>
<feature type="domain" description="DUF1468" evidence="2">
    <location>
        <begin position="9"/>
        <end position="168"/>
    </location>
</feature>
<dbReference type="RefSeq" id="WP_072793000.1">
    <property type="nucleotide sequence ID" value="NZ_FQWM01000003.1"/>
</dbReference>
<dbReference type="OrthoDB" id="6195486at2"/>
<feature type="transmembrane region" description="Helical" evidence="1">
    <location>
        <begin position="43"/>
        <end position="62"/>
    </location>
</feature>
<keyword evidence="1" id="KW-1133">Transmembrane helix</keyword>
<gene>
    <name evidence="3" type="ORF">SAMN04488044_2118</name>
</gene>
<evidence type="ECO:0000256" key="1">
    <source>
        <dbReference type="SAM" id="Phobius"/>
    </source>
</evidence>
<dbReference type="InterPro" id="IPR009936">
    <property type="entry name" value="DUF1468"/>
</dbReference>
<evidence type="ECO:0000313" key="4">
    <source>
        <dbReference type="Proteomes" id="UP000184211"/>
    </source>
</evidence>
<organism evidence="3 4">
    <name type="scientific">Cognatishimia maritima</name>
    <dbReference type="NCBI Taxonomy" id="870908"/>
    <lineage>
        <taxon>Bacteria</taxon>
        <taxon>Pseudomonadati</taxon>
        <taxon>Pseudomonadota</taxon>
        <taxon>Alphaproteobacteria</taxon>
        <taxon>Rhodobacterales</taxon>
        <taxon>Paracoccaceae</taxon>
        <taxon>Cognatishimia</taxon>
    </lineage>
</organism>
<dbReference type="STRING" id="870908.SAMN04488044_2118"/>
<accession>A0A1M5QWH7</accession>